<evidence type="ECO:0000313" key="3">
    <source>
        <dbReference type="EMBL" id="OGZ24336.1"/>
    </source>
</evidence>
<feature type="transmembrane region" description="Helical" evidence="1">
    <location>
        <begin position="57"/>
        <end position="77"/>
    </location>
</feature>
<evidence type="ECO:0000256" key="1">
    <source>
        <dbReference type="SAM" id="Phobius"/>
    </source>
</evidence>
<feature type="transmembrane region" description="Helical" evidence="1">
    <location>
        <begin position="14"/>
        <end position="36"/>
    </location>
</feature>
<feature type="transmembrane region" description="Helical" evidence="1">
    <location>
        <begin position="97"/>
        <end position="118"/>
    </location>
</feature>
<dbReference type="AlphaFoldDB" id="A0A1G2EEX0"/>
<reference evidence="3 4" key="1">
    <citation type="journal article" date="2016" name="Nat. Commun.">
        <title>Thousands of microbial genomes shed light on interconnected biogeochemical processes in an aquifer system.</title>
        <authorList>
            <person name="Anantharaman K."/>
            <person name="Brown C.T."/>
            <person name="Hug L.A."/>
            <person name="Sharon I."/>
            <person name="Castelle C.J."/>
            <person name="Probst A.J."/>
            <person name="Thomas B.C."/>
            <person name="Singh A."/>
            <person name="Wilkins M.J."/>
            <person name="Karaoz U."/>
            <person name="Brodie E.L."/>
            <person name="Williams K.H."/>
            <person name="Hubbard S.S."/>
            <person name="Banfield J.F."/>
        </authorList>
    </citation>
    <scope>NUCLEOTIDE SEQUENCE [LARGE SCALE GENOMIC DNA]</scope>
</reference>
<accession>A0A1G2EEX0</accession>
<evidence type="ECO:0000259" key="2">
    <source>
        <dbReference type="Pfam" id="PF18920"/>
    </source>
</evidence>
<name>A0A1G2EEX0_9BACT</name>
<protein>
    <recommendedName>
        <fullName evidence="2">DUF5671 domain-containing protein</fullName>
    </recommendedName>
</protein>
<comment type="caution">
    <text evidence="3">The sequence shown here is derived from an EMBL/GenBank/DDBJ whole genome shotgun (WGS) entry which is preliminary data.</text>
</comment>
<gene>
    <name evidence="3" type="ORF">A2896_01735</name>
</gene>
<sequence>MDNLTPVRNTPKDVFLHLLNILCFYLSVISFIQLYLQYISVLFPDLLKFYYTGVANSVRTSTSILVIAFPVFVLTSWLLGKDLKANPENRELKLRKWLVYFTLFVSAVTIIVDLIILVNHFLSGELTVRFLLKVVVVLLTAAAVFDYYIWDLKRKDREQSKTPKKLAITVAGLILASVVAGFFIVGTPAEQRRIKFDDQRISDLQNIQSQIINYWVKKETLPVVLADLNDSISGFFVPTDPETKAAYVYKITGPLSFELCADFKTLSKDSNTTSRVFMPAYPYPYYDSFQQNWQHEAQETCFSRTIDPQLYQSVKTP</sequence>
<dbReference type="EMBL" id="MHMH01000013">
    <property type="protein sequence ID" value="OGZ24336.1"/>
    <property type="molecule type" value="Genomic_DNA"/>
</dbReference>
<dbReference type="Pfam" id="PF18920">
    <property type="entry name" value="DUF5671"/>
    <property type="match status" value="1"/>
</dbReference>
<keyword evidence="1" id="KW-0812">Transmembrane</keyword>
<dbReference type="Proteomes" id="UP000178647">
    <property type="component" value="Unassembled WGS sequence"/>
</dbReference>
<proteinExistence type="predicted"/>
<feature type="transmembrane region" description="Helical" evidence="1">
    <location>
        <begin position="166"/>
        <end position="185"/>
    </location>
</feature>
<evidence type="ECO:0000313" key="4">
    <source>
        <dbReference type="Proteomes" id="UP000178647"/>
    </source>
</evidence>
<organism evidence="3 4">
    <name type="scientific">Candidatus Nealsonbacteria bacterium RIFCSPLOWO2_01_FULL_43_32</name>
    <dbReference type="NCBI Taxonomy" id="1801672"/>
    <lineage>
        <taxon>Bacteria</taxon>
        <taxon>Candidatus Nealsoniibacteriota</taxon>
    </lineage>
</organism>
<dbReference type="STRING" id="1801672.A2896_01735"/>
<keyword evidence="1" id="KW-0472">Membrane</keyword>
<keyword evidence="1" id="KW-1133">Transmembrane helix</keyword>
<dbReference type="InterPro" id="IPR043728">
    <property type="entry name" value="DUF5671"/>
</dbReference>
<feature type="domain" description="DUF5671" evidence="2">
    <location>
        <begin position="14"/>
        <end position="145"/>
    </location>
</feature>
<feature type="transmembrane region" description="Helical" evidence="1">
    <location>
        <begin position="130"/>
        <end position="150"/>
    </location>
</feature>